<dbReference type="EMBL" id="CALNXJ010000020">
    <property type="protein sequence ID" value="CAH3124578.1"/>
    <property type="molecule type" value="Genomic_DNA"/>
</dbReference>
<gene>
    <name evidence="4" type="ORF">PMEA_00011359</name>
</gene>
<evidence type="ECO:0000313" key="5">
    <source>
        <dbReference type="Proteomes" id="UP001159428"/>
    </source>
</evidence>
<accession>A0AAU9WSW1</accession>
<feature type="domain" description="Guanylate-binding protein N-terminal" evidence="3">
    <location>
        <begin position="38"/>
        <end position="165"/>
    </location>
</feature>
<name>A0AAU9WSW1_9CNID</name>
<keyword evidence="2" id="KW-0732">Signal</keyword>
<evidence type="ECO:0000256" key="1">
    <source>
        <dbReference type="SAM" id="Coils"/>
    </source>
</evidence>
<keyword evidence="1" id="KW-0175">Coiled coil</keyword>
<comment type="caution">
    <text evidence="4">The sequence shown here is derived from an EMBL/GenBank/DDBJ whole genome shotgun (WGS) entry which is preliminary data.</text>
</comment>
<evidence type="ECO:0000259" key="3">
    <source>
        <dbReference type="Pfam" id="PF02263"/>
    </source>
</evidence>
<feature type="chain" id="PRO_5043336703" description="Guanylate-binding protein N-terminal domain-containing protein" evidence="2">
    <location>
        <begin position="24"/>
        <end position="510"/>
    </location>
</feature>
<reference evidence="4 5" key="1">
    <citation type="submission" date="2022-05" db="EMBL/GenBank/DDBJ databases">
        <authorList>
            <consortium name="Genoscope - CEA"/>
            <person name="William W."/>
        </authorList>
    </citation>
    <scope>NUCLEOTIDE SEQUENCE [LARGE SCALE GENOMIC DNA]</scope>
</reference>
<dbReference type="GO" id="GO:0003924">
    <property type="term" value="F:GTPase activity"/>
    <property type="evidence" value="ECO:0007669"/>
    <property type="project" value="InterPro"/>
</dbReference>
<feature type="coiled-coil region" evidence="1">
    <location>
        <begin position="378"/>
        <end position="409"/>
    </location>
</feature>
<evidence type="ECO:0000256" key="2">
    <source>
        <dbReference type="SAM" id="SignalP"/>
    </source>
</evidence>
<dbReference type="Pfam" id="PF02263">
    <property type="entry name" value="GBP"/>
    <property type="match status" value="1"/>
</dbReference>
<dbReference type="AlphaFoldDB" id="A0AAU9WSW1"/>
<proteinExistence type="predicted"/>
<protein>
    <recommendedName>
        <fullName evidence="3">Guanylate-binding protein N-terminal domain-containing protein</fullName>
    </recommendedName>
</protein>
<dbReference type="Proteomes" id="UP001159428">
    <property type="component" value="Unassembled WGS sequence"/>
</dbReference>
<organism evidence="4 5">
    <name type="scientific">Pocillopora meandrina</name>
    <dbReference type="NCBI Taxonomy" id="46732"/>
    <lineage>
        <taxon>Eukaryota</taxon>
        <taxon>Metazoa</taxon>
        <taxon>Cnidaria</taxon>
        <taxon>Anthozoa</taxon>
        <taxon>Hexacorallia</taxon>
        <taxon>Scleractinia</taxon>
        <taxon>Astrocoeniina</taxon>
        <taxon>Pocilloporidae</taxon>
        <taxon>Pocillopora</taxon>
    </lineage>
</organism>
<dbReference type="GO" id="GO:0005525">
    <property type="term" value="F:GTP binding"/>
    <property type="evidence" value="ECO:0007669"/>
    <property type="project" value="InterPro"/>
</dbReference>
<keyword evidence="5" id="KW-1185">Reference proteome</keyword>
<feature type="signal peptide" evidence="2">
    <location>
        <begin position="1"/>
        <end position="23"/>
    </location>
</feature>
<dbReference type="SUPFAM" id="SSF52540">
    <property type="entry name" value="P-loop containing nucleoside triphosphate hydrolases"/>
    <property type="match status" value="1"/>
</dbReference>
<dbReference type="InterPro" id="IPR015894">
    <property type="entry name" value="Guanylate-bd_N"/>
</dbReference>
<evidence type="ECO:0000313" key="4">
    <source>
        <dbReference type="EMBL" id="CAH3124578.1"/>
    </source>
</evidence>
<dbReference type="Gene3D" id="3.40.50.300">
    <property type="entry name" value="P-loop containing nucleotide triphosphate hydrolases"/>
    <property type="match status" value="1"/>
</dbReference>
<sequence length="510" mass="58332">MDLLRSFILSVHVIFNVCPGVYGGTAQLLLRINPDKKSYELNRGLLKIAELPAPIQITAVVGDERVGKSLTWNAWTGKNRSSEQVFQTGDSLTRVTQGVWAYVTQRENRSDILLEVEAADIGDDSFVAQIYMFAATISSGFIVLARDYVKDSDLETLNRMARLNEFAFPRTYCDNFPEVKFVVRGGPGGSEYSRSMRNSVLERLTPKYFPRSKITVSHISPVIDREVFKDFGKLSQSNFMTSMENLTAEVEGFPVKRNLEGIPMDGSEVTKLIERLAETISANNGFDFADIYNVIESNICKRSEKNLFGSLLELKSEHIELRKKNISIAFLKQCRLHSAFVSAKDNLERIILTKKSEDMKLILAEYKRKKVERDIEQIAKLEGDFQKIIAEKDRKTEEEREMRQRADQENQVLRMKIDAYMELLKEEMKRGGWLSALREVLTHDYPGGAQLLFDEIKNLREDIKRITEPEKTISIQKLSETFIKILSLCSTALTLALQIREIYRQPVPNQ</sequence>
<dbReference type="InterPro" id="IPR027417">
    <property type="entry name" value="P-loop_NTPase"/>
</dbReference>